<dbReference type="EMBL" id="DVNI01000032">
    <property type="protein sequence ID" value="HIU63863.1"/>
    <property type="molecule type" value="Genomic_DNA"/>
</dbReference>
<dbReference type="PANTHER" id="PTHR30008">
    <property type="entry name" value="EXODEOXYRIBONUCLEASE 7 LARGE SUBUNIT"/>
    <property type="match status" value="1"/>
</dbReference>
<gene>
    <name evidence="3" type="primary">xseA</name>
    <name evidence="3" type="ORF">IAB06_02305</name>
</gene>
<dbReference type="Proteomes" id="UP000824099">
    <property type="component" value="Unassembled WGS sequence"/>
</dbReference>
<sequence>NKYLPVDVLIIGRGGGSLEDLWAFNEEVVVRAVAFSKIPTITAVGHETDFTLVDFAADLRAATPSQAAELAVYDLIDYKRKVEELYKRNYNALKYKFTSVKLQAERLANAQVLKEPERYLSEREITLDNLELRMVSALKMILQKQEYYYSLLTSRLDANSPLSILSKGYTVVQNEKSGHLIKSVEDVQQGLRIVTNLQDGKIVSEVKSVERSK</sequence>
<dbReference type="Pfam" id="PF02601">
    <property type="entry name" value="Exonuc_VII_L"/>
    <property type="match status" value="1"/>
</dbReference>
<dbReference type="AlphaFoldDB" id="A0A9D1SLA3"/>
<keyword evidence="3" id="KW-0378">Hydrolase</keyword>
<dbReference type="GO" id="GO:0006308">
    <property type="term" value="P:DNA catabolic process"/>
    <property type="evidence" value="ECO:0007669"/>
    <property type="project" value="UniProtKB-UniRule"/>
</dbReference>
<evidence type="ECO:0000313" key="3">
    <source>
        <dbReference type="EMBL" id="HIU63863.1"/>
    </source>
</evidence>
<reference evidence="3" key="2">
    <citation type="journal article" date="2021" name="PeerJ">
        <title>Extensive microbial diversity within the chicken gut microbiome revealed by metagenomics and culture.</title>
        <authorList>
            <person name="Gilroy R."/>
            <person name="Ravi A."/>
            <person name="Getino M."/>
            <person name="Pursley I."/>
            <person name="Horton D.L."/>
            <person name="Alikhan N.F."/>
            <person name="Baker D."/>
            <person name="Gharbi K."/>
            <person name="Hall N."/>
            <person name="Watson M."/>
            <person name="Adriaenssens E.M."/>
            <person name="Foster-Nyarko E."/>
            <person name="Jarju S."/>
            <person name="Secka A."/>
            <person name="Antonio M."/>
            <person name="Oren A."/>
            <person name="Chaudhuri R.R."/>
            <person name="La Ragione R."/>
            <person name="Hildebrand F."/>
            <person name="Pallen M.J."/>
        </authorList>
    </citation>
    <scope>NUCLEOTIDE SEQUENCE</scope>
    <source>
        <strain evidence="3">CHK160-1198</strain>
    </source>
</reference>
<dbReference type="EC" id="3.1.11.6" evidence="1"/>
<dbReference type="InterPro" id="IPR020579">
    <property type="entry name" value="Exonuc_VII_lsu_C"/>
</dbReference>
<organism evidence="3 4">
    <name type="scientific">Candidatus Avacidaminococcus intestinavium</name>
    <dbReference type="NCBI Taxonomy" id="2840684"/>
    <lineage>
        <taxon>Bacteria</taxon>
        <taxon>Bacillati</taxon>
        <taxon>Bacillota</taxon>
        <taxon>Negativicutes</taxon>
        <taxon>Acidaminococcales</taxon>
        <taxon>Acidaminococcaceae</taxon>
        <taxon>Acidaminococcaceae incertae sedis</taxon>
        <taxon>Candidatus Avacidaminococcus</taxon>
    </lineage>
</organism>
<dbReference type="InterPro" id="IPR003753">
    <property type="entry name" value="Exonuc_VII_L"/>
</dbReference>
<accession>A0A9D1SLA3</accession>
<proteinExistence type="predicted"/>
<name>A0A9D1SLA3_9FIRM</name>
<dbReference type="NCBIfam" id="TIGR00237">
    <property type="entry name" value="xseA"/>
    <property type="match status" value="1"/>
</dbReference>
<evidence type="ECO:0000259" key="2">
    <source>
        <dbReference type="Pfam" id="PF02601"/>
    </source>
</evidence>
<feature type="domain" description="Exonuclease VII large subunit C-terminal" evidence="2">
    <location>
        <begin position="5"/>
        <end position="146"/>
    </location>
</feature>
<dbReference type="PANTHER" id="PTHR30008:SF0">
    <property type="entry name" value="EXODEOXYRIBONUCLEASE 7 LARGE SUBUNIT"/>
    <property type="match status" value="1"/>
</dbReference>
<dbReference type="GO" id="GO:0008855">
    <property type="term" value="F:exodeoxyribonuclease VII activity"/>
    <property type="evidence" value="ECO:0007669"/>
    <property type="project" value="UniProtKB-UniRule"/>
</dbReference>
<feature type="non-terminal residue" evidence="3">
    <location>
        <position position="1"/>
    </location>
</feature>
<dbReference type="GO" id="GO:0009318">
    <property type="term" value="C:exodeoxyribonuclease VII complex"/>
    <property type="evidence" value="ECO:0007669"/>
    <property type="project" value="UniProtKB-UniRule"/>
</dbReference>
<comment type="caution">
    <text evidence="3">The sequence shown here is derived from an EMBL/GenBank/DDBJ whole genome shotgun (WGS) entry which is preliminary data.</text>
</comment>
<protein>
    <recommendedName>
        <fullName evidence="1">Exodeoxyribonuclease VII large subunit</fullName>
        <ecNumber evidence="1">3.1.11.6</ecNumber>
    </recommendedName>
</protein>
<evidence type="ECO:0000313" key="4">
    <source>
        <dbReference type="Proteomes" id="UP000824099"/>
    </source>
</evidence>
<evidence type="ECO:0000256" key="1">
    <source>
        <dbReference type="NCBIfam" id="TIGR00237"/>
    </source>
</evidence>
<reference evidence="3" key="1">
    <citation type="submission" date="2020-10" db="EMBL/GenBank/DDBJ databases">
        <authorList>
            <person name="Gilroy R."/>
        </authorList>
    </citation>
    <scope>NUCLEOTIDE SEQUENCE</scope>
    <source>
        <strain evidence="3">CHK160-1198</strain>
    </source>
</reference>